<comment type="caution">
    <text evidence="1">The sequence shown here is derived from an EMBL/GenBank/DDBJ whole genome shotgun (WGS) entry which is preliminary data.</text>
</comment>
<dbReference type="EMBL" id="BAYX01000004">
    <property type="protein sequence ID" value="GAJ92774.1"/>
    <property type="molecule type" value="Genomic_DNA"/>
</dbReference>
<dbReference type="GeneID" id="86849927"/>
<gene>
    <name evidence="1" type="ORF">RRH01S_04_03280</name>
</gene>
<organism evidence="1 2">
    <name type="scientific">Rhizobium rhizogenes NBRC 13257</name>
    <dbReference type="NCBI Taxonomy" id="1220581"/>
    <lineage>
        <taxon>Bacteria</taxon>
        <taxon>Pseudomonadati</taxon>
        <taxon>Pseudomonadota</taxon>
        <taxon>Alphaproteobacteria</taxon>
        <taxon>Hyphomicrobiales</taxon>
        <taxon>Rhizobiaceae</taxon>
        <taxon>Rhizobium/Agrobacterium group</taxon>
        <taxon>Rhizobium</taxon>
    </lineage>
</organism>
<proteinExistence type="predicted"/>
<protein>
    <submittedName>
        <fullName evidence="1">Uncharacterized protein</fullName>
    </submittedName>
</protein>
<sequence>MAYFHLKLVPSRSGFPHDATGEEMAAMQQHAARAFEADGAFDMRVIDIANADTLDHSPAICRRKFYLTHKTKNQDLNNGH</sequence>
<evidence type="ECO:0000313" key="1">
    <source>
        <dbReference type="EMBL" id="GAJ92774.1"/>
    </source>
</evidence>
<evidence type="ECO:0000313" key="2">
    <source>
        <dbReference type="Proteomes" id="UP000026941"/>
    </source>
</evidence>
<accession>A0AA87Q7N6</accession>
<dbReference type="RefSeq" id="WP_007690158.1">
    <property type="nucleotide sequence ID" value="NZ_BAYX01000004.1"/>
</dbReference>
<dbReference type="AlphaFoldDB" id="A0AA87Q7N6"/>
<name>A0AA87Q7N6_RHIRH</name>
<dbReference type="Proteomes" id="UP000026941">
    <property type="component" value="Unassembled WGS sequence"/>
</dbReference>
<reference evidence="1 2" key="1">
    <citation type="submission" date="2014-05" db="EMBL/GenBank/DDBJ databases">
        <title>Whole genome shotgun sequence of Rhizobium rhizogenes NBRC 13257.</title>
        <authorList>
            <person name="Katano-Makiyama Y."/>
            <person name="Hosoyama A."/>
            <person name="Hashimoto M."/>
            <person name="Hosoyama Y."/>
            <person name="Noguchi M."/>
            <person name="Tsuchikane K."/>
            <person name="Kimura A."/>
            <person name="Ohji S."/>
            <person name="Ichikawa N."/>
            <person name="Yamazoe A."/>
            <person name="Fujita N."/>
        </authorList>
    </citation>
    <scope>NUCLEOTIDE SEQUENCE [LARGE SCALE GENOMIC DNA]</scope>
    <source>
        <strain evidence="1 2">NBRC 13257</strain>
    </source>
</reference>